<feature type="transmembrane region" description="Helical" evidence="6">
    <location>
        <begin position="90"/>
        <end position="107"/>
    </location>
</feature>
<keyword evidence="3 6" id="KW-1133">Transmembrane helix</keyword>
<dbReference type="GO" id="GO:0016020">
    <property type="term" value="C:membrane"/>
    <property type="evidence" value="ECO:0007669"/>
    <property type="project" value="UniProtKB-SubCell"/>
</dbReference>
<dbReference type="EMBL" id="QYTW02000009">
    <property type="protein sequence ID" value="RST59721.1"/>
    <property type="molecule type" value="Genomic_DNA"/>
</dbReference>
<evidence type="ECO:0000313" key="8">
    <source>
        <dbReference type="Proteomes" id="UP000287296"/>
    </source>
</evidence>
<dbReference type="Proteomes" id="UP000287296">
    <property type="component" value="Unassembled WGS sequence"/>
</dbReference>
<protein>
    <submittedName>
        <fullName evidence="7">Holin</fullName>
    </submittedName>
</protein>
<keyword evidence="2 6" id="KW-0812">Transmembrane</keyword>
<comment type="similarity">
    <text evidence="5">Belongs to the bacteriophage holin family. Cp-1 holin subfamily.</text>
</comment>
<proteinExistence type="inferred from homology"/>
<evidence type="ECO:0000256" key="4">
    <source>
        <dbReference type="ARBA" id="ARBA00023136"/>
    </source>
</evidence>
<dbReference type="InterPro" id="IPR006480">
    <property type="entry name" value="Phage_holin_4_1"/>
</dbReference>
<reference evidence="7 8" key="1">
    <citation type="submission" date="2018-12" db="EMBL/GenBank/DDBJ databases">
        <authorList>
            <person name="Sun L."/>
            <person name="Chen Z."/>
        </authorList>
    </citation>
    <scope>NUCLEOTIDE SEQUENCE [LARGE SCALE GENOMIC DNA]</scope>
    <source>
        <strain evidence="7 8">LMG 29736</strain>
    </source>
</reference>
<comment type="caution">
    <text evidence="7">The sequence shown here is derived from an EMBL/GenBank/DDBJ whole genome shotgun (WGS) entry which is preliminary data.</text>
</comment>
<feature type="transmembrane region" description="Helical" evidence="6">
    <location>
        <begin position="30"/>
        <end position="47"/>
    </location>
</feature>
<comment type="subcellular location">
    <subcellularLocation>
        <location evidence="1">Membrane</location>
        <topology evidence="1">Multi-pass membrane protein</topology>
    </subcellularLocation>
</comment>
<evidence type="ECO:0000256" key="2">
    <source>
        <dbReference type="ARBA" id="ARBA00022692"/>
    </source>
</evidence>
<dbReference type="AlphaFoldDB" id="A0A429X8Y9"/>
<keyword evidence="4 6" id="KW-0472">Membrane</keyword>
<evidence type="ECO:0000313" key="7">
    <source>
        <dbReference type="EMBL" id="RST59721.1"/>
    </source>
</evidence>
<evidence type="ECO:0000256" key="3">
    <source>
        <dbReference type="ARBA" id="ARBA00022989"/>
    </source>
</evidence>
<dbReference type="Pfam" id="PF05105">
    <property type="entry name" value="Phage_holin_4_1"/>
    <property type="match status" value="1"/>
</dbReference>
<name>A0A429X8Y9_SIMTE</name>
<dbReference type="RefSeq" id="WP_120119078.1">
    <property type="nucleotide sequence ID" value="NZ_QYTW02000009.1"/>
</dbReference>
<feature type="transmembrane region" description="Helical" evidence="6">
    <location>
        <begin position="5"/>
        <end position="24"/>
    </location>
</feature>
<evidence type="ECO:0000256" key="6">
    <source>
        <dbReference type="SAM" id="Phobius"/>
    </source>
</evidence>
<evidence type="ECO:0000256" key="5">
    <source>
        <dbReference type="ARBA" id="ARBA00023600"/>
    </source>
</evidence>
<sequence>MKDHIIYSIFGTVGAFFVSVFNFLYGEDPVRYMALLLFGLVIALDWIGGHRAAKKDGSYASEYGIEGAYRTVFLLIMPAIGHLIDQITGMPGIAFGFIIAAFGLHIWKSMTANVVRAGWEKWVPEWAMNVVADEIEHKIARATKRRQEKEKYLKGDA</sequence>
<gene>
    <name evidence="7" type="ORF">D5F11_011505</name>
</gene>
<organism evidence="7 8">
    <name type="scientific">Siminovitchia terrae</name>
    <name type="common">Bacillus terrae</name>
    <dbReference type="NCBI Taxonomy" id="1914933"/>
    <lineage>
        <taxon>Bacteria</taxon>
        <taxon>Bacillati</taxon>
        <taxon>Bacillota</taxon>
        <taxon>Bacilli</taxon>
        <taxon>Bacillales</taxon>
        <taxon>Bacillaceae</taxon>
        <taxon>Siminovitchia</taxon>
    </lineage>
</organism>
<evidence type="ECO:0000256" key="1">
    <source>
        <dbReference type="ARBA" id="ARBA00004141"/>
    </source>
</evidence>
<accession>A0A429X8Y9</accession>
<dbReference type="OrthoDB" id="2885993at2"/>